<reference evidence="1" key="1">
    <citation type="journal article" date="2021" name="Proc. Natl. Acad. Sci. U.S.A.">
        <title>A Catalog of Tens of Thousands of Viruses from Human Metagenomes Reveals Hidden Associations with Chronic Diseases.</title>
        <authorList>
            <person name="Tisza M.J."/>
            <person name="Buck C.B."/>
        </authorList>
    </citation>
    <scope>NUCLEOTIDE SEQUENCE</scope>
    <source>
        <strain evidence="1">CtkfK18</strain>
    </source>
</reference>
<accession>A0A8S5VGZ1</accession>
<name>A0A8S5VGZ1_9CAUD</name>
<organism evidence="1">
    <name type="scientific">Myoviridae sp. ctkfK18</name>
    <dbReference type="NCBI Taxonomy" id="2825165"/>
    <lineage>
        <taxon>Viruses</taxon>
        <taxon>Duplodnaviria</taxon>
        <taxon>Heunggongvirae</taxon>
        <taxon>Uroviricota</taxon>
        <taxon>Caudoviricetes</taxon>
    </lineage>
</organism>
<proteinExistence type="predicted"/>
<dbReference type="EMBL" id="BK016265">
    <property type="protein sequence ID" value="DAG05855.1"/>
    <property type="molecule type" value="Genomic_DNA"/>
</dbReference>
<sequence length="283" mass="31878">MAVLETTNLTGAMNLIEKRLKEGDYFENKYPVMYGTTNDDGTDGMEPKVYRVKEASSDVDNTKQAKEVKIERDFKTTDGKSTYFSINAKVKDYIFENGVDKNGKKQFSALPMLSLPKMGTEDLLKLAEEIVTFAEGAMNTIKVMLMADKDLGNVKSIMTGLPLYRCIANVSNGLTPEQLQQISILDKTLLENFNNSNIDFNIMKTEQLVLDRIMMMSFKNMKQQLKTLRKDVNETNLTKLVPYVENANAEAIIINQKTNVSKLTGTTPDSEVSKDGMSYRGFY</sequence>
<evidence type="ECO:0000313" key="1">
    <source>
        <dbReference type="EMBL" id="DAG05855.1"/>
    </source>
</evidence>
<protein>
    <submittedName>
        <fullName evidence="1">Uncharacterized protein</fullName>
    </submittedName>
</protein>